<evidence type="ECO:0000313" key="2">
    <source>
        <dbReference type="EMBL" id="CDL82248.1"/>
    </source>
</evidence>
<proteinExistence type="predicted"/>
<dbReference type="GO" id="GO:0006313">
    <property type="term" value="P:DNA transposition"/>
    <property type="evidence" value="ECO:0007669"/>
    <property type="project" value="InterPro"/>
</dbReference>
<reference evidence="2" key="1">
    <citation type="submission" date="2013-11" db="EMBL/GenBank/DDBJ databases">
        <title>Draft genome sequence and annotation of the entomopathogenic bacteria, Xenorhabdus cabanillasi strain JM26 and Xenorhabdus szentirmai strain DSM 16338.</title>
        <authorList>
            <person name="Gualtieri M."/>
            <person name="Ogier J.C."/>
            <person name="Pages S."/>
            <person name="Givaudan A."/>
            <person name="Gaudriault S."/>
        </authorList>
    </citation>
    <scope>NUCLEOTIDE SEQUENCE [LARGE SCALE GENOMIC DNA]</scope>
    <source>
        <strain evidence="2">DSM 16338</strain>
    </source>
</reference>
<dbReference type="EMBL" id="CBXF010000077">
    <property type="protein sequence ID" value="CDL82248.1"/>
    <property type="molecule type" value="Genomic_DNA"/>
</dbReference>
<dbReference type="Proteomes" id="UP000019202">
    <property type="component" value="Unassembled WGS sequence"/>
</dbReference>
<comment type="caution">
    <text evidence="2">The sequence shown here is derived from an EMBL/GenBank/DDBJ whole genome shotgun (WGS) entry which is preliminary data.</text>
</comment>
<dbReference type="PANTHER" id="PTHR33055">
    <property type="entry name" value="TRANSPOSASE FOR INSERTION SEQUENCE ELEMENT IS1111A"/>
    <property type="match status" value="1"/>
</dbReference>
<keyword evidence="3" id="KW-1185">Reference proteome</keyword>
<feature type="domain" description="Transposase IS116/IS110/IS902 C-terminal" evidence="1">
    <location>
        <begin position="77"/>
        <end position="117"/>
    </location>
</feature>
<sequence length="136" mass="15144">MKTTNQMHAFLLEFGISMPKGIAIINGLSTVLTEHAPPPYLAQLLLRLQAHYRYLAEQITEIETALMQEVMQDETGQRLMTIRGISPMTASALSSQLEDGKQYARSRDFAASTGLVSPTIQYRRQDGLVGYQQAGR</sequence>
<name>W1IWP2_9GAMM</name>
<protein>
    <submittedName>
        <fullName evidence="2">Transposase</fullName>
    </submittedName>
</protein>
<dbReference type="AlphaFoldDB" id="W1IWP2"/>
<organism evidence="2 3">
    <name type="scientific">Xenorhabdus szentirmaii DSM 16338</name>
    <dbReference type="NCBI Taxonomy" id="1427518"/>
    <lineage>
        <taxon>Bacteria</taxon>
        <taxon>Pseudomonadati</taxon>
        <taxon>Pseudomonadota</taxon>
        <taxon>Gammaproteobacteria</taxon>
        <taxon>Enterobacterales</taxon>
        <taxon>Morganellaceae</taxon>
        <taxon>Xenorhabdus</taxon>
    </lineage>
</organism>
<dbReference type="GO" id="GO:0004803">
    <property type="term" value="F:transposase activity"/>
    <property type="evidence" value="ECO:0007669"/>
    <property type="project" value="InterPro"/>
</dbReference>
<evidence type="ECO:0000259" key="1">
    <source>
        <dbReference type="Pfam" id="PF02371"/>
    </source>
</evidence>
<dbReference type="InterPro" id="IPR047650">
    <property type="entry name" value="Transpos_IS110"/>
</dbReference>
<dbReference type="InterPro" id="IPR003346">
    <property type="entry name" value="Transposase_20"/>
</dbReference>
<evidence type="ECO:0000313" key="3">
    <source>
        <dbReference type="Proteomes" id="UP000019202"/>
    </source>
</evidence>
<dbReference type="Pfam" id="PF02371">
    <property type="entry name" value="Transposase_20"/>
    <property type="match status" value="1"/>
</dbReference>
<dbReference type="GO" id="GO:0003677">
    <property type="term" value="F:DNA binding"/>
    <property type="evidence" value="ECO:0007669"/>
    <property type="project" value="InterPro"/>
</dbReference>
<dbReference type="STRING" id="1427518.XSR1_20074"/>
<dbReference type="PANTHER" id="PTHR33055:SF3">
    <property type="entry name" value="PUTATIVE TRANSPOSASE FOR IS117-RELATED"/>
    <property type="match status" value="1"/>
</dbReference>
<gene>
    <name evidence="2" type="ORF">XSR1_20074</name>
</gene>
<accession>W1IWP2</accession>